<dbReference type="Proteomes" id="UP001501586">
    <property type="component" value="Unassembled WGS sequence"/>
</dbReference>
<keyword evidence="4" id="KW-1185">Reference proteome</keyword>
<comment type="caution">
    <text evidence="3">The sequence shown here is derived from an EMBL/GenBank/DDBJ whole genome shotgun (WGS) entry which is preliminary data.</text>
</comment>
<dbReference type="InterPro" id="IPR049449">
    <property type="entry name" value="TesB_ACOT8-like_N"/>
</dbReference>
<dbReference type="RefSeq" id="WP_236863979.1">
    <property type="nucleotide sequence ID" value="NZ_BAABAZ010000005.1"/>
</dbReference>
<gene>
    <name evidence="3" type="ORF">GCM10022261_14330</name>
</gene>
<proteinExistence type="predicted"/>
<dbReference type="Pfam" id="PF20789">
    <property type="entry name" value="4HBT_3C"/>
    <property type="match status" value="1"/>
</dbReference>
<feature type="domain" description="Acyl-CoA thioesterase-like N-terminal HotDog" evidence="1">
    <location>
        <begin position="26"/>
        <end position="111"/>
    </location>
</feature>
<evidence type="ECO:0000313" key="3">
    <source>
        <dbReference type="EMBL" id="GAA4283902.1"/>
    </source>
</evidence>
<organism evidence="3 4">
    <name type="scientific">Brevibacterium daeguense</name>
    <dbReference type="NCBI Taxonomy" id="909936"/>
    <lineage>
        <taxon>Bacteria</taxon>
        <taxon>Bacillati</taxon>
        <taxon>Actinomycetota</taxon>
        <taxon>Actinomycetes</taxon>
        <taxon>Micrococcales</taxon>
        <taxon>Brevibacteriaceae</taxon>
        <taxon>Brevibacterium</taxon>
    </lineage>
</organism>
<evidence type="ECO:0000259" key="1">
    <source>
        <dbReference type="Pfam" id="PF13622"/>
    </source>
</evidence>
<dbReference type="InterPro" id="IPR029069">
    <property type="entry name" value="HotDog_dom_sf"/>
</dbReference>
<dbReference type="EMBL" id="BAABAZ010000005">
    <property type="protein sequence ID" value="GAA4283902.1"/>
    <property type="molecule type" value="Genomic_DNA"/>
</dbReference>
<name>A0ABP8EJ02_9MICO</name>
<sequence>MTSPYRPPAYFVRTGPTSYRATAATSGAWNTEEQHIAPAIGLLVHLIEADFAQRRGDDLVITQISCDILGTIPVAEMDYQVRVLRPGRTIELVEACLAHGGRTAVLLRAWLLKPGDTAGLAASPLPRIPPPEHHPEWPPAEVWPGGFIASLSCRRIEHEPGRASYWLTTGTPLVDDAQASALARTVGLLDAANGMTVRADPTRVAFPNVDLTAHLFRRPFPGWIGFDTAVSFGGEGTGLTHSTLHDEDGPFGTLAQILTVRPAR</sequence>
<dbReference type="Gene3D" id="2.40.160.210">
    <property type="entry name" value="Acyl-CoA thioesterase, double hotdog domain"/>
    <property type="match status" value="1"/>
</dbReference>
<dbReference type="SUPFAM" id="SSF54637">
    <property type="entry name" value="Thioesterase/thiol ester dehydrase-isomerase"/>
    <property type="match status" value="1"/>
</dbReference>
<dbReference type="InterPro" id="IPR049450">
    <property type="entry name" value="ACOT8-like_C"/>
</dbReference>
<evidence type="ECO:0000313" key="4">
    <source>
        <dbReference type="Proteomes" id="UP001501586"/>
    </source>
</evidence>
<reference evidence="4" key="1">
    <citation type="journal article" date="2019" name="Int. J. Syst. Evol. Microbiol.">
        <title>The Global Catalogue of Microorganisms (GCM) 10K type strain sequencing project: providing services to taxonomists for standard genome sequencing and annotation.</title>
        <authorList>
            <consortium name="The Broad Institute Genomics Platform"/>
            <consortium name="The Broad Institute Genome Sequencing Center for Infectious Disease"/>
            <person name="Wu L."/>
            <person name="Ma J."/>
        </authorList>
    </citation>
    <scope>NUCLEOTIDE SEQUENCE [LARGE SCALE GENOMIC DNA]</scope>
    <source>
        <strain evidence="4">JCM 17458</strain>
    </source>
</reference>
<accession>A0ABP8EJ02</accession>
<evidence type="ECO:0000259" key="2">
    <source>
        <dbReference type="Pfam" id="PF20789"/>
    </source>
</evidence>
<feature type="domain" description="Acyl-CoA thioesterase-like C-terminal" evidence="2">
    <location>
        <begin position="131"/>
        <end position="260"/>
    </location>
</feature>
<dbReference type="Pfam" id="PF13622">
    <property type="entry name" value="4HBT_3"/>
    <property type="match status" value="1"/>
</dbReference>
<dbReference type="InterPro" id="IPR042171">
    <property type="entry name" value="Acyl-CoA_hotdog"/>
</dbReference>
<protein>
    <submittedName>
        <fullName evidence="3">Thioesterase family protein</fullName>
    </submittedName>
</protein>